<dbReference type="InterPro" id="IPR003439">
    <property type="entry name" value="ABC_transporter-like_ATP-bd"/>
</dbReference>
<evidence type="ECO:0000256" key="8">
    <source>
        <dbReference type="ARBA" id="ARBA00023136"/>
    </source>
</evidence>
<comment type="similarity">
    <text evidence="2">Belongs to the ABC transporter superfamily.</text>
</comment>
<dbReference type="Pfam" id="PF00005">
    <property type="entry name" value="ABC_tran"/>
    <property type="match status" value="2"/>
</dbReference>
<dbReference type="Gene3D" id="3.40.50.300">
    <property type="entry name" value="P-loop containing nucleotide triphosphate hydrolases"/>
    <property type="match status" value="2"/>
</dbReference>
<dbReference type="GO" id="GO:0043190">
    <property type="term" value="C:ATP-binding cassette (ABC) transporter complex"/>
    <property type="evidence" value="ECO:0007669"/>
    <property type="project" value="TreeGrafter"/>
</dbReference>
<evidence type="ECO:0000256" key="5">
    <source>
        <dbReference type="ARBA" id="ARBA00022741"/>
    </source>
</evidence>
<dbReference type="PROSITE" id="PS50893">
    <property type="entry name" value="ABC_TRANSPORTER_2"/>
    <property type="match status" value="2"/>
</dbReference>
<dbReference type="Proteomes" id="UP000184196">
    <property type="component" value="Unassembled WGS sequence"/>
</dbReference>
<keyword evidence="7" id="KW-1278">Translocase</keyword>
<accession>A0A1M5A9U6</accession>
<dbReference type="AlphaFoldDB" id="A0A1M5A9U6"/>
<dbReference type="InterPro" id="IPR050095">
    <property type="entry name" value="ECF_ABC_transporter_ATP-bd"/>
</dbReference>
<dbReference type="GO" id="GO:0042626">
    <property type="term" value="F:ATPase-coupled transmembrane transporter activity"/>
    <property type="evidence" value="ECO:0007669"/>
    <property type="project" value="TreeGrafter"/>
</dbReference>
<gene>
    <name evidence="10" type="ORF">SAMN02745218_01845</name>
</gene>
<evidence type="ECO:0000256" key="3">
    <source>
        <dbReference type="ARBA" id="ARBA00022448"/>
    </source>
</evidence>
<dbReference type="RefSeq" id="WP_073165405.1">
    <property type="nucleotide sequence ID" value="NZ_FQUW01000020.1"/>
</dbReference>
<dbReference type="FunFam" id="3.40.50.300:FF:000224">
    <property type="entry name" value="Energy-coupling factor transporter ATP-binding protein EcfA"/>
    <property type="match status" value="1"/>
</dbReference>
<dbReference type="SMART" id="SM00382">
    <property type="entry name" value="AAA"/>
    <property type="match status" value="2"/>
</dbReference>
<keyword evidence="5" id="KW-0547">Nucleotide-binding</keyword>
<protein>
    <submittedName>
        <fullName evidence="10">Energy-coupling factor transport system ATP-binding protein</fullName>
    </submittedName>
</protein>
<evidence type="ECO:0000256" key="7">
    <source>
        <dbReference type="ARBA" id="ARBA00022967"/>
    </source>
</evidence>
<evidence type="ECO:0000259" key="9">
    <source>
        <dbReference type="PROSITE" id="PS50893"/>
    </source>
</evidence>
<dbReference type="SUPFAM" id="SSF52540">
    <property type="entry name" value="P-loop containing nucleoside triphosphate hydrolases"/>
    <property type="match status" value="2"/>
</dbReference>
<dbReference type="PANTHER" id="PTHR43553">
    <property type="entry name" value="HEAVY METAL TRANSPORTER"/>
    <property type="match status" value="1"/>
</dbReference>
<evidence type="ECO:0000256" key="2">
    <source>
        <dbReference type="ARBA" id="ARBA00005417"/>
    </source>
</evidence>
<keyword evidence="3" id="KW-0813">Transport</keyword>
<feature type="domain" description="ABC transporter" evidence="9">
    <location>
        <begin position="302"/>
        <end position="532"/>
    </location>
</feature>
<dbReference type="GO" id="GO:0016887">
    <property type="term" value="F:ATP hydrolysis activity"/>
    <property type="evidence" value="ECO:0007669"/>
    <property type="project" value="InterPro"/>
</dbReference>
<dbReference type="PROSITE" id="PS00211">
    <property type="entry name" value="ABC_TRANSPORTER_1"/>
    <property type="match status" value="2"/>
</dbReference>
<dbReference type="CDD" id="cd03225">
    <property type="entry name" value="ABC_cobalt_CbiO_domain1"/>
    <property type="match status" value="2"/>
</dbReference>
<feature type="domain" description="ABC transporter" evidence="9">
    <location>
        <begin position="4"/>
        <end position="244"/>
    </location>
</feature>
<evidence type="ECO:0000256" key="6">
    <source>
        <dbReference type="ARBA" id="ARBA00022840"/>
    </source>
</evidence>
<keyword evidence="4" id="KW-1003">Cell membrane</keyword>
<name>A0A1M5A9U6_9FIRM</name>
<dbReference type="PANTHER" id="PTHR43553:SF24">
    <property type="entry name" value="ENERGY-COUPLING FACTOR TRANSPORTER ATP-BINDING PROTEIN ECFA1"/>
    <property type="match status" value="1"/>
</dbReference>
<dbReference type="InterPro" id="IPR003593">
    <property type="entry name" value="AAA+_ATPase"/>
</dbReference>
<keyword evidence="8" id="KW-0472">Membrane</keyword>
<dbReference type="InterPro" id="IPR027417">
    <property type="entry name" value="P-loop_NTPase"/>
</dbReference>
<proteinExistence type="inferred from homology"/>
<reference evidence="11" key="1">
    <citation type="submission" date="2016-11" db="EMBL/GenBank/DDBJ databases">
        <authorList>
            <person name="Varghese N."/>
            <person name="Submissions S."/>
        </authorList>
    </citation>
    <scope>NUCLEOTIDE SEQUENCE [LARGE SCALE GENOMIC DNA]</scope>
    <source>
        <strain evidence="11">DSM 11792</strain>
    </source>
</reference>
<organism evidence="10 11">
    <name type="scientific">Desulfofundulus australicus DSM 11792</name>
    <dbReference type="NCBI Taxonomy" id="1121425"/>
    <lineage>
        <taxon>Bacteria</taxon>
        <taxon>Bacillati</taxon>
        <taxon>Bacillota</taxon>
        <taxon>Clostridia</taxon>
        <taxon>Eubacteriales</taxon>
        <taxon>Peptococcaceae</taxon>
        <taxon>Desulfofundulus</taxon>
    </lineage>
</organism>
<evidence type="ECO:0000256" key="1">
    <source>
        <dbReference type="ARBA" id="ARBA00004202"/>
    </source>
</evidence>
<evidence type="ECO:0000313" key="11">
    <source>
        <dbReference type="Proteomes" id="UP000184196"/>
    </source>
</evidence>
<dbReference type="NCBIfam" id="NF010167">
    <property type="entry name" value="PRK13648.1"/>
    <property type="match status" value="2"/>
</dbReference>
<sequence length="581" mass="63934">MPLFKVENLTYYYPGTEKPALKNISLEIREGEFLLVTGGSGSGKSTLARVLAGLIPDFYGGRIGGKVFFRGREIRTLDRRKLAREVGMVFQDPEKQIVQSCVEAEIAFGLENLGLPPDEMSRRVAEVVSFMNLSPVQQAFTASLSGGQKQKLALASVLAMQPRVLILDEPTSQLDPVSAEEILNVVKRLNEEMGFTVIMVEQRLERCFHLADRVLLMAGGEIICHGSAAEGAREAVRRGLPFVPPVARFFACLNSPVVPVTVKEGRELLQSYLKGNIAVTKPDVPRRNHNSNIKRAEKNSIISLKNVWFGYPGGQEVLKDISLDIKEGEFVAILGENGAGKSTLLKIMVGLLRPGRGRVYVQGKEVGRNGFKEIRKFTAYLSQNPNDYLFQETVEDELLFTMRNFGLKDRGQVDEILHRLQLEPYRRRNPRDLSSGERQRVALASVLVTGPGLIILDEPTRGVDLGLKSELGHFLQEEAAKGKTVIVVTHDVEFAAEFAGRVVMMFAGRIVADGEKHAVLGRSVFYSPQISKLCRGICDGVLTFAEAQEQLGPLLAAKPAVLIKSTGEKAIWGRAGGCTPH</sequence>
<dbReference type="GO" id="GO:0005524">
    <property type="term" value="F:ATP binding"/>
    <property type="evidence" value="ECO:0007669"/>
    <property type="project" value="UniProtKB-KW"/>
</dbReference>
<keyword evidence="6 10" id="KW-0067">ATP-binding</keyword>
<dbReference type="InterPro" id="IPR015856">
    <property type="entry name" value="ABC_transpr_CbiO/EcfA_su"/>
</dbReference>
<keyword evidence="11" id="KW-1185">Reference proteome</keyword>
<dbReference type="EMBL" id="FQUW01000020">
    <property type="protein sequence ID" value="SHF27090.1"/>
    <property type="molecule type" value="Genomic_DNA"/>
</dbReference>
<evidence type="ECO:0000256" key="4">
    <source>
        <dbReference type="ARBA" id="ARBA00022475"/>
    </source>
</evidence>
<evidence type="ECO:0000313" key="10">
    <source>
        <dbReference type="EMBL" id="SHF27090.1"/>
    </source>
</evidence>
<dbReference type="InterPro" id="IPR017871">
    <property type="entry name" value="ABC_transporter-like_CS"/>
</dbReference>
<dbReference type="OrthoDB" id="501320at2"/>
<comment type="subcellular location">
    <subcellularLocation>
        <location evidence="1">Cell membrane</location>
        <topology evidence="1">Peripheral membrane protein</topology>
    </subcellularLocation>
</comment>